<accession>A0A4U1CAH2</accession>
<evidence type="ECO:0000259" key="5">
    <source>
        <dbReference type="PROSITE" id="PS50042"/>
    </source>
</evidence>
<feature type="domain" description="HTH araC/xylS-type" evidence="4">
    <location>
        <begin position="211"/>
        <end position="320"/>
    </location>
</feature>
<dbReference type="SMART" id="SM00100">
    <property type="entry name" value="cNMP"/>
    <property type="match status" value="1"/>
</dbReference>
<evidence type="ECO:0000313" key="7">
    <source>
        <dbReference type="Proteomes" id="UP000307244"/>
    </source>
</evidence>
<dbReference type="InterPro" id="IPR018060">
    <property type="entry name" value="HTH_AraC"/>
</dbReference>
<keyword evidence="3" id="KW-0804">Transcription</keyword>
<evidence type="ECO:0000313" key="6">
    <source>
        <dbReference type="EMBL" id="TKC02817.1"/>
    </source>
</evidence>
<organism evidence="6 7">
    <name type="scientific">Pedobacter frigoris</name>
    <dbReference type="NCBI Taxonomy" id="2571272"/>
    <lineage>
        <taxon>Bacteria</taxon>
        <taxon>Pseudomonadati</taxon>
        <taxon>Bacteroidota</taxon>
        <taxon>Sphingobacteriia</taxon>
        <taxon>Sphingobacteriales</taxon>
        <taxon>Sphingobacteriaceae</taxon>
        <taxon>Pedobacter</taxon>
    </lineage>
</organism>
<evidence type="ECO:0000256" key="1">
    <source>
        <dbReference type="ARBA" id="ARBA00023015"/>
    </source>
</evidence>
<dbReference type="InterPro" id="IPR014710">
    <property type="entry name" value="RmlC-like_jellyroll"/>
</dbReference>
<dbReference type="SMART" id="SM00342">
    <property type="entry name" value="HTH_ARAC"/>
    <property type="match status" value="1"/>
</dbReference>
<keyword evidence="7" id="KW-1185">Reference proteome</keyword>
<keyword evidence="1" id="KW-0805">Transcription regulation</keyword>
<dbReference type="Gene3D" id="1.10.10.60">
    <property type="entry name" value="Homeodomain-like"/>
    <property type="match status" value="1"/>
</dbReference>
<dbReference type="Gene3D" id="2.60.120.10">
    <property type="entry name" value="Jelly Rolls"/>
    <property type="match status" value="1"/>
</dbReference>
<dbReference type="OrthoDB" id="792939at2"/>
<dbReference type="Pfam" id="PF00027">
    <property type="entry name" value="cNMP_binding"/>
    <property type="match status" value="1"/>
</dbReference>
<keyword evidence="2" id="KW-0238">DNA-binding</keyword>
<comment type="caution">
    <text evidence="6">The sequence shown here is derived from an EMBL/GenBank/DDBJ whole genome shotgun (WGS) entry which is preliminary data.</text>
</comment>
<evidence type="ECO:0000256" key="3">
    <source>
        <dbReference type="ARBA" id="ARBA00023163"/>
    </source>
</evidence>
<dbReference type="PANTHER" id="PTHR43280">
    <property type="entry name" value="ARAC-FAMILY TRANSCRIPTIONAL REGULATOR"/>
    <property type="match status" value="1"/>
</dbReference>
<dbReference type="GO" id="GO:0043565">
    <property type="term" value="F:sequence-specific DNA binding"/>
    <property type="evidence" value="ECO:0007669"/>
    <property type="project" value="InterPro"/>
</dbReference>
<dbReference type="SUPFAM" id="SSF51206">
    <property type="entry name" value="cAMP-binding domain-like"/>
    <property type="match status" value="1"/>
</dbReference>
<dbReference type="EMBL" id="SWBQ01000010">
    <property type="protein sequence ID" value="TKC02817.1"/>
    <property type="molecule type" value="Genomic_DNA"/>
</dbReference>
<reference evidence="6 7" key="1">
    <citation type="submission" date="2019-04" db="EMBL/GenBank/DDBJ databases">
        <title>Pedobacter sp. RP-3-15 sp. nov., isolated from Arctic soil.</title>
        <authorList>
            <person name="Dahal R.H."/>
            <person name="Kim D.-U."/>
        </authorList>
    </citation>
    <scope>NUCLEOTIDE SEQUENCE [LARGE SCALE GENOMIC DNA]</scope>
    <source>
        <strain evidence="6 7">RP-3-15</strain>
    </source>
</reference>
<dbReference type="SUPFAM" id="SSF46689">
    <property type="entry name" value="Homeodomain-like"/>
    <property type="match status" value="1"/>
</dbReference>
<evidence type="ECO:0000259" key="4">
    <source>
        <dbReference type="PROSITE" id="PS01124"/>
    </source>
</evidence>
<dbReference type="InterPro" id="IPR000595">
    <property type="entry name" value="cNMP-bd_dom"/>
</dbReference>
<proteinExistence type="predicted"/>
<dbReference type="InterPro" id="IPR009057">
    <property type="entry name" value="Homeodomain-like_sf"/>
</dbReference>
<protein>
    <submittedName>
        <fullName evidence="6">Helix-turn-helix domain-containing protein</fullName>
    </submittedName>
</protein>
<name>A0A4U1CAH2_9SPHI</name>
<dbReference type="RefSeq" id="WP_136837899.1">
    <property type="nucleotide sequence ID" value="NZ_SWBQ01000010.1"/>
</dbReference>
<dbReference type="InterPro" id="IPR018490">
    <property type="entry name" value="cNMP-bd_dom_sf"/>
</dbReference>
<dbReference type="Proteomes" id="UP000307244">
    <property type="component" value="Unassembled WGS sequence"/>
</dbReference>
<dbReference type="CDD" id="cd00038">
    <property type="entry name" value="CAP_ED"/>
    <property type="match status" value="1"/>
</dbReference>
<dbReference type="PROSITE" id="PS50042">
    <property type="entry name" value="CNMP_BINDING_3"/>
    <property type="match status" value="1"/>
</dbReference>
<dbReference type="GO" id="GO:0003700">
    <property type="term" value="F:DNA-binding transcription factor activity"/>
    <property type="evidence" value="ECO:0007669"/>
    <property type="project" value="InterPro"/>
</dbReference>
<feature type="domain" description="Cyclic nucleotide-binding" evidence="5">
    <location>
        <begin position="24"/>
        <end position="127"/>
    </location>
</feature>
<sequence length="328" mass="37638">MKPTLPIVKPESAYTELVLNFLCSYHPLPDDLRDEITAESFQTTYRQGEYLLRQGEFCTALYFILKGIVVGYTMNDDKRLTTYICGEGDSVSSISGMYGEKPSEESILAMEDTVVIGLSVEKIVSLLETSIEMNIIIRKILESFYRSAHERSNMVRIGTAQEKYEYYVSVSPEHIGRVPTEYVADYLDINPKTLDRILKEHQSTNDKELLKERCDLIEDFIVKQQGFRQKGLTLSKMSAALDIPTHQLSYLINFNYKKSFNAFVNSYRVIYVRDQLQHYKEWQHLKIEALGVEGGFASRSVFFAEFKQHTGMSPAEYAKSIQLFSPAL</sequence>
<gene>
    <name evidence="6" type="ORF">FA047_20135</name>
</gene>
<evidence type="ECO:0000256" key="2">
    <source>
        <dbReference type="ARBA" id="ARBA00023125"/>
    </source>
</evidence>
<dbReference type="AlphaFoldDB" id="A0A4U1CAH2"/>
<dbReference type="Pfam" id="PF12833">
    <property type="entry name" value="HTH_18"/>
    <property type="match status" value="1"/>
</dbReference>
<dbReference type="PANTHER" id="PTHR43280:SF29">
    <property type="entry name" value="ARAC-FAMILY TRANSCRIPTIONAL REGULATOR"/>
    <property type="match status" value="1"/>
</dbReference>
<dbReference type="PROSITE" id="PS01124">
    <property type="entry name" value="HTH_ARAC_FAMILY_2"/>
    <property type="match status" value="1"/>
</dbReference>